<reference evidence="1 2" key="1">
    <citation type="submission" date="2012-10" db="EMBL/GenBank/DDBJ databases">
        <authorList>
            <person name="Zafar N."/>
            <person name="Inman J."/>
            <person name="Hall N."/>
            <person name="Lorenzi H."/>
            <person name="Caler E."/>
        </authorList>
    </citation>
    <scope>NUCLEOTIDE SEQUENCE [LARGE SCALE GENOMIC DNA]</scope>
    <source>
        <strain evidence="1 2">IP1</strain>
    </source>
</reference>
<organism evidence="1 2">
    <name type="scientific">Entamoeba invadens IP1</name>
    <dbReference type="NCBI Taxonomy" id="370355"/>
    <lineage>
        <taxon>Eukaryota</taxon>
        <taxon>Amoebozoa</taxon>
        <taxon>Evosea</taxon>
        <taxon>Archamoebae</taxon>
        <taxon>Mastigamoebida</taxon>
        <taxon>Entamoebidae</taxon>
        <taxon>Entamoeba</taxon>
    </lineage>
</organism>
<dbReference type="GeneID" id="14883169"/>
<proteinExistence type="predicted"/>
<dbReference type="Gene3D" id="2.60.120.200">
    <property type="match status" value="1"/>
</dbReference>
<dbReference type="RefSeq" id="XP_004183535.1">
    <property type="nucleotide sequence ID" value="XM_004183487.1"/>
</dbReference>
<accession>A0A0A1TV40</accession>
<dbReference type="Proteomes" id="UP000014680">
    <property type="component" value="Unassembled WGS sequence"/>
</dbReference>
<dbReference type="KEGG" id="eiv:EIN_258130"/>
<dbReference type="AlphaFoldDB" id="A0A0A1TV40"/>
<sequence length="170" mass="18562">MSINVGEFLKCLEICKEDADGNQQQYNSNISNVKQTINTIPNNIHKVNCDFAPNNINVLALADNNTPNKASAVWFDLKDGPVTFTFQAKISSQSTSQFGIVIQKDSNEALGEVGEGCGFKGIKNGIAYQFFVGTNSDNEFDSFLKMVGGDVINNVKCGCHEKKEIPTMLV</sequence>
<evidence type="ECO:0000313" key="1">
    <source>
        <dbReference type="EMBL" id="ELP84189.1"/>
    </source>
</evidence>
<dbReference type="VEuPathDB" id="AmoebaDB:EIN_258130"/>
<dbReference type="EMBL" id="KB207142">
    <property type="protein sequence ID" value="ELP84189.1"/>
    <property type="molecule type" value="Genomic_DNA"/>
</dbReference>
<protein>
    <submittedName>
        <fullName evidence="1">Uncharacterized protein</fullName>
    </submittedName>
</protein>
<evidence type="ECO:0000313" key="2">
    <source>
        <dbReference type="Proteomes" id="UP000014680"/>
    </source>
</evidence>
<gene>
    <name evidence="1" type="ORF">EIN_258130</name>
</gene>
<name>A0A0A1TV40_ENTIV</name>
<keyword evidence="2" id="KW-1185">Reference proteome</keyword>